<dbReference type="EMBL" id="FUWW01000007">
    <property type="protein sequence ID" value="SJZ52199.1"/>
    <property type="molecule type" value="Genomic_DNA"/>
</dbReference>
<dbReference type="STRING" id="290054.SAMN02745114_00840"/>
<evidence type="ECO:0000313" key="3">
    <source>
        <dbReference type="Proteomes" id="UP000190657"/>
    </source>
</evidence>
<feature type="chain" id="PRO_5038807661" description="Lipoprotein" evidence="1">
    <location>
        <begin position="26"/>
        <end position="148"/>
    </location>
</feature>
<evidence type="ECO:0000256" key="1">
    <source>
        <dbReference type="SAM" id="SignalP"/>
    </source>
</evidence>
<sequence length="148" mass="16391">MNKKIQKAVAIILGAFTICSLLTFTACSKQDTTKEESVIVTEKAKIKDADAINYIESYSSKQLGLTDEEKKACSFMVASDGEEIDGKKYIKIIAAIKNEQKGNDGQVTYTFDTKGEYFISFNGDEVLKKSGDAYSKLELITTTKKENK</sequence>
<protein>
    <recommendedName>
        <fullName evidence="4">Lipoprotein</fullName>
    </recommendedName>
</protein>
<evidence type="ECO:0008006" key="4">
    <source>
        <dbReference type="Google" id="ProtNLM"/>
    </source>
</evidence>
<keyword evidence="3" id="KW-1185">Reference proteome</keyword>
<dbReference type="AlphaFoldDB" id="A0A1T4LBT7"/>
<gene>
    <name evidence="2" type="ORF">SAMN02745114_00840</name>
</gene>
<proteinExistence type="predicted"/>
<feature type="signal peptide" evidence="1">
    <location>
        <begin position="1"/>
        <end position="25"/>
    </location>
</feature>
<dbReference type="PROSITE" id="PS51257">
    <property type="entry name" value="PROKAR_LIPOPROTEIN"/>
    <property type="match status" value="1"/>
</dbReference>
<dbReference type="RefSeq" id="WP_078768328.1">
    <property type="nucleotide sequence ID" value="NZ_FUWW01000007.1"/>
</dbReference>
<keyword evidence="1" id="KW-0732">Signal</keyword>
<organism evidence="2 3">
    <name type="scientific">Eubacterium coprostanoligenes</name>
    <dbReference type="NCBI Taxonomy" id="290054"/>
    <lineage>
        <taxon>Bacteria</taxon>
        <taxon>Bacillati</taxon>
        <taxon>Bacillota</taxon>
        <taxon>Clostridia</taxon>
        <taxon>Eubacteriales</taxon>
        <taxon>Eubacteriaceae</taxon>
        <taxon>Eubacterium</taxon>
    </lineage>
</organism>
<name>A0A1T4LBT7_9FIRM</name>
<evidence type="ECO:0000313" key="2">
    <source>
        <dbReference type="EMBL" id="SJZ52199.1"/>
    </source>
</evidence>
<reference evidence="2 3" key="1">
    <citation type="submission" date="2017-02" db="EMBL/GenBank/DDBJ databases">
        <authorList>
            <person name="Peterson S.W."/>
        </authorList>
    </citation>
    <scope>NUCLEOTIDE SEQUENCE [LARGE SCALE GENOMIC DNA]</scope>
    <source>
        <strain evidence="2 3">ATCC 51222</strain>
    </source>
</reference>
<accession>A0A1T4LBT7</accession>
<dbReference type="Proteomes" id="UP000190657">
    <property type="component" value="Unassembled WGS sequence"/>
</dbReference>